<protein>
    <submittedName>
        <fullName evidence="1">Uncharacterized protein</fullName>
    </submittedName>
</protein>
<dbReference type="AlphaFoldDB" id="A0A426YRG7"/>
<comment type="caution">
    <text evidence="1">The sequence shown here is derived from an EMBL/GenBank/DDBJ whole genome shotgun (WGS) entry which is preliminary data.</text>
</comment>
<dbReference type="EMBL" id="AMZH03010661">
    <property type="protein sequence ID" value="RRT54318.1"/>
    <property type="molecule type" value="Genomic_DNA"/>
</dbReference>
<name>A0A426YRG7_ENSVE</name>
<evidence type="ECO:0000313" key="2">
    <source>
        <dbReference type="Proteomes" id="UP000287651"/>
    </source>
</evidence>
<gene>
    <name evidence="1" type="ORF">B296_00045638</name>
</gene>
<organism evidence="1 2">
    <name type="scientific">Ensete ventricosum</name>
    <name type="common">Abyssinian banana</name>
    <name type="synonym">Musa ensete</name>
    <dbReference type="NCBI Taxonomy" id="4639"/>
    <lineage>
        <taxon>Eukaryota</taxon>
        <taxon>Viridiplantae</taxon>
        <taxon>Streptophyta</taxon>
        <taxon>Embryophyta</taxon>
        <taxon>Tracheophyta</taxon>
        <taxon>Spermatophyta</taxon>
        <taxon>Magnoliopsida</taxon>
        <taxon>Liliopsida</taxon>
        <taxon>Zingiberales</taxon>
        <taxon>Musaceae</taxon>
        <taxon>Ensete</taxon>
    </lineage>
</organism>
<reference evidence="1 2" key="1">
    <citation type="journal article" date="2014" name="Agronomy (Basel)">
        <title>A Draft Genome Sequence for Ensete ventricosum, the Drought-Tolerant Tree Against Hunger.</title>
        <authorList>
            <person name="Harrison J."/>
            <person name="Moore K.A."/>
            <person name="Paszkiewicz K."/>
            <person name="Jones T."/>
            <person name="Grant M."/>
            <person name="Ambacheew D."/>
            <person name="Muzemil S."/>
            <person name="Studholme D.J."/>
        </authorList>
    </citation>
    <scope>NUCLEOTIDE SEQUENCE [LARGE SCALE GENOMIC DNA]</scope>
</reference>
<dbReference type="Proteomes" id="UP000287651">
    <property type="component" value="Unassembled WGS sequence"/>
</dbReference>
<sequence length="101" mass="11281">MVNLDQVKGMPRIPIGKATLMLVGETTVTTTKKCLAEEGSESSKIVARKHSKGAFARVSVLEKEHTRVELCEMEDRDEEDKYFTARMTDLPEAKADTPLKI</sequence>
<evidence type="ECO:0000313" key="1">
    <source>
        <dbReference type="EMBL" id="RRT54318.1"/>
    </source>
</evidence>
<accession>A0A426YRG7</accession>
<proteinExistence type="predicted"/>